<dbReference type="PROSITE" id="PS00211">
    <property type="entry name" value="ABC_TRANSPORTER_1"/>
    <property type="match status" value="1"/>
</dbReference>
<dbReference type="InterPro" id="IPR003593">
    <property type="entry name" value="AAA+_ATPase"/>
</dbReference>
<reference evidence="9" key="1">
    <citation type="journal article" date="2019" name="Int. J. Syst. Evol. Microbiol.">
        <title>The Global Catalogue of Microorganisms (GCM) 10K type strain sequencing project: providing services to taxonomists for standard genome sequencing and annotation.</title>
        <authorList>
            <consortium name="The Broad Institute Genomics Platform"/>
            <consortium name="The Broad Institute Genome Sequencing Center for Infectious Disease"/>
            <person name="Wu L."/>
            <person name="Ma J."/>
        </authorList>
    </citation>
    <scope>NUCLEOTIDE SEQUENCE [LARGE SCALE GENOMIC DNA]</scope>
    <source>
        <strain evidence="9">CGMCC 4.7643</strain>
    </source>
</reference>
<name>A0ABW5GP85_9PSEU</name>
<evidence type="ECO:0000256" key="1">
    <source>
        <dbReference type="ARBA" id="ARBA00004202"/>
    </source>
</evidence>
<feature type="domain" description="ABC transporter" evidence="7">
    <location>
        <begin position="4"/>
        <end position="229"/>
    </location>
</feature>
<evidence type="ECO:0000256" key="2">
    <source>
        <dbReference type="ARBA" id="ARBA00022448"/>
    </source>
</evidence>
<evidence type="ECO:0000256" key="4">
    <source>
        <dbReference type="ARBA" id="ARBA00022840"/>
    </source>
</evidence>
<protein>
    <submittedName>
        <fullName evidence="8">ABC transporter ATP-binding protein</fullName>
    </submittedName>
</protein>
<evidence type="ECO:0000313" key="9">
    <source>
        <dbReference type="Proteomes" id="UP001597419"/>
    </source>
</evidence>
<keyword evidence="9" id="KW-1185">Reference proteome</keyword>
<keyword evidence="3" id="KW-0547">Nucleotide-binding</keyword>
<evidence type="ECO:0000313" key="8">
    <source>
        <dbReference type="EMBL" id="MFD2462701.1"/>
    </source>
</evidence>
<evidence type="ECO:0000256" key="3">
    <source>
        <dbReference type="ARBA" id="ARBA00022741"/>
    </source>
</evidence>
<dbReference type="Gene3D" id="3.40.50.300">
    <property type="entry name" value="P-loop containing nucleotide triphosphate hydrolases"/>
    <property type="match status" value="1"/>
</dbReference>
<evidence type="ECO:0000256" key="6">
    <source>
        <dbReference type="SAM" id="MobiDB-lite"/>
    </source>
</evidence>
<dbReference type="Proteomes" id="UP001597419">
    <property type="component" value="Unassembled WGS sequence"/>
</dbReference>
<dbReference type="PANTHER" id="PTHR42711">
    <property type="entry name" value="ABC TRANSPORTER ATP-BINDING PROTEIN"/>
    <property type="match status" value="1"/>
</dbReference>
<dbReference type="InterPro" id="IPR027417">
    <property type="entry name" value="P-loop_NTPase"/>
</dbReference>
<dbReference type="GO" id="GO:0005524">
    <property type="term" value="F:ATP binding"/>
    <property type="evidence" value="ECO:0007669"/>
    <property type="project" value="UniProtKB-KW"/>
</dbReference>
<feature type="region of interest" description="Disordered" evidence="6">
    <location>
        <begin position="299"/>
        <end position="318"/>
    </location>
</feature>
<evidence type="ECO:0000256" key="5">
    <source>
        <dbReference type="ARBA" id="ARBA00023251"/>
    </source>
</evidence>
<comment type="caution">
    <text evidence="8">The sequence shown here is derived from an EMBL/GenBank/DDBJ whole genome shotgun (WGS) entry which is preliminary data.</text>
</comment>
<comment type="subcellular location">
    <subcellularLocation>
        <location evidence="1">Cell membrane</location>
        <topology evidence="1">Peripheral membrane protein</topology>
    </subcellularLocation>
</comment>
<dbReference type="EMBL" id="JBHUKU010000017">
    <property type="protein sequence ID" value="MFD2462701.1"/>
    <property type="molecule type" value="Genomic_DNA"/>
</dbReference>
<dbReference type="SUPFAM" id="SSF52540">
    <property type="entry name" value="P-loop containing nucleoside triphosphate hydrolases"/>
    <property type="match status" value="1"/>
</dbReference>
<dbReference type="CDD" id="cd03230">
    <property type="entry name" value="ABC_DR_subfamily_A"/>
    <property type="match status" value="1"/>
</dbReference>
<dbReference type="InterPro" id="IPR050763">
    <property type="entry name" value="ABC_transporter_ATP-binding"/>
</dbReference>
<dbReference type="InterPro" id="IPR003439">
    <property type="entry name" value="ABC_transporter-like_ATP-bd"/>
</dbReference>
<dbReference type="SMART" id="SM00382">
    <property type="entry name" value="AAA"/>
    <property type="match status" value="1"/>
</dbReference>
<dbReference type="RefSeq" id="WP_345403983.1">
    <property type="nucleotide sequence ID" value="NZ_BAABHG010000015.1"/>
</dbReference>
<proteinExistence type="predicted"/>
<keyword evidence="5" id="KW-0046">Antibiotic resistance</keyword>
<dbReference type="InterPro" id="IPR017871">
    <property type="entry name" value="ABC_transporter-like_CS"/>
</dbReference>
<dbReference type="PANTHER" id="PTHR42711:SF17">
    <property type="entry name" value="ABC TRANSPORTER ATP-BINDING PROTEIN"/>
    <property type="match status" value="1"/>
</dbReference>
<sequence length="318" mass="34381">MALISARGLTKSYGKHNAVTDVSFDIGEGETVAMLGPNGAGKTTTVEILEGFRERTRGEIRVIDEDPWHAPQRLRAQLGFVLQATSLEAELSVLETLQYYRALFPNPRPVDEVLAMVGLESEEKVRVGQLSGGQQRRVDLAVGIIGNPRVLFLDEPTTGLDPIARRQLWGAVRTLKAGGTTVLLTTHYLEEAQELADTIMVLSDGKLVAHDSPANIVQLFESETHITFRAKGDSTAALPTSLAESAETKDGLVTLKVGDVIPALKGLLAWADRHHSDLAGLTVNPASLEETYLNLIRQAEEGTAPPTKTTHRGADTHV</sequence>
<evidence type="ECO:0000259" key="7">
    <source>
        <dbReference type="PROSITE" id="PS50893"/>
    </source>
</evidence>
<accession>A0ABW5GP85</accession>
<organism evidence="8 9">
    <name type="scientific">Amycolatopsis samaneae</name>
    <dbReference type="NCBI Taxonomy" id="664691"/>
    <lineage>
        <taxon>Bacteria</taxon>
        <taxon>Bacillati</taxon>
        <taxon>Actinomycetota</taxon>
        <taxon>Actinomycetes</taxon>
        <taxon>Pseudonocardiales</taxon>
        <taxon>Pseudonocardiaceae</taxon>
        <taxon>Amycolatopsis</taxon>
    </lineage>
</organism>
<gene>
    <name evidence="8" type="ORF">ACFSYJ_29110</name>
</gene>
<keyword evidence="4 8" id="KW-0067">ATP-binding</keyword>
<dbReference type="PROSITE" id="PS50893">
    <property type="entry name" value="ABC_TRANSPORTER_2"/>
    <property type="match status" value="1"/>
</dbReference>
<dbReference type="Pfam" id="PF00005">
    <property type="entry name" value="ABC_tran"/>
    <property type="match status" value="1"/>
</dbReference>
<keyword evidence="2" id="KW-0813">Transport</keyword>